<dbReference type="STRING" id="590998.Celf_1239"/>
<dbReference type="eggNOG" id="COG0842">
    <property type="taxonomic scope" value="Bacteria"/>
</dbReference>
<feature type="transmembrane region" description="Helical" evidence="6">
    <location>
        <begin position="78"/>
        <end position="96"/>
    </location>
</feature>
<dbReference type="KEGG" id="cfi:Celf_1239"/>
<evidence type="ECO:0000256" key="6">
    <source>
        <dbReference type="RuleBase" id="RU361157"/>
    </source>
</evidence>
<dbReference type="InterPro" id="IPR013525">
    <property type="entry name" value="ABC2_TM"/>
</dbReference>
<keyword evidence="9" id="KW-1185">Reference proteome</keyword>
<dbReference type="Proteomes" id="UP000008460">
    <property type="component" value="Chromosome"/>
</dbReference>
<evidence type="ECO:0000256" key="5">
    <source>
        <dbReference type="ARBA" id="ARBA00023251"/>
    </source>
</evidence>
<dbReference type="Pfam" id="PF01061">
    <property type="entry name" value="ABC2_membrane"/>
    <property type="match status" value="1"/>
</dbReference>
<feature type="transmembrane region" description="Helical" evidence="6">
    <location>
        <begin position="249"/>
        <end position="271"/>
    </location>
</feature>
<feature type="domain" description="ABC transmembrane type-2" evidence="7">
    <location>
        <begin position="44"/>
        <end position="273"/>
    </location>
</feature>
<dbReference type="EMBL" id="CP002666">
    <property type="protein sequence ID" value="AEE45374.1"/>
    <property type="molecule type" value="Genomic_DNA"/>
</dbReference>
<evidence type="ECO:0000259" key="7">
    <source>
        <dbReference type="PROSITE" id="PS51012"/>
    </source>
</evidence>
<evidence type="ECO:0000313" key="9">
    <source>
        <dbReference type="Proteomes" id="UP000008460"/>
    </source>
</evidence>
<feature type="transmembrane region" description="Helical" evidence="6">
    <location>
        <begin position="133"/>
        <end position="152"/>
    </location>
</feature>
<evidence type="ECO:0000256" key="3">
    <source>
        <dbReference type="ARBA" id="ARBA00022989"/>
    </source>
</evidence>
<feature type="transmembrane region" description="Helical" evidence="6">
    <location>
        <begin position="158"/>
        <end position="182"/>
    </location>
</feature>
<dbReference type="RefSeq" id="WP_013770400.1">
    <property type="nucleotide sequence ID" value="NC_015514.1"/>
</dbReference>
<proteinExistence type="inferred from homology"/>
<reference evidence="8 9" key="1">
    <citation type="submission" date="2011-04" db="EMBL/GenBank/DDBJ databases">
        <title>Complete sequence of Cellulomonas fimi ATCC 484.</title>
        <authorList>
            <consortium name="US DOE Joint Genome Institute"/>
            <person name="Lucas S."/>
            <person name="Han J."/>
            <person name="Lapidus A."/>
            <person name="Cheng J.-F."/>
            <person name="Goodwin L."/>
            <person name="Pitluck S."/>
            <person name="Peters L."/>
            <person name="Chertkov O."/>
            <person name="Detter J.C."/>
            <person name="Han C."/>
            <person name="Tapia R."/>
            <person name="Land M."/>
            <person name="Hauser L."/>
            <person name="Kyrpides N."/>
            <person name="Ivanova N."/>
            <person name="Ovchinnikova G."/>
            <person name="Pagani I."/>
            <person name="Mead D."/>
            <person name="Brumm P."/>
            <person name="Woyke T."/>
        </authorList>
    </citation>
    <scope>NUCLEOTIDE SEQUENCE [LARGE SCALE GENOMIC DNA]</scope>
    <source>
        <strain evidence="9">ATCC 484 / DSM 20113 / JCM 1341 / NBRC 15513 / NCIMB 8980 / NCTC 7547</strain>
    </source>
</reference>
<evidence type="ECO:0000256" key="4">
    <source>
        <dbReference type="ARBA" id="ARBA00023136"/>
    </source>
</evidence>
<keyword evidence="3 6" id="KW-1133">Transmembrane helix</keyword>
<dbReference type="GO" id="GO:0046677">
    <property type="term" value="P:response to antibiotic"/>
    <property type="evidence" value="ECO:0007669"/>
    <property type="project" value="UniProtKB-KW"/>
</dbReference>
<dbReference type="PIRSF" id="PIRSF006648">
    <property type="entry name" value="DrrB"/>
    <property type="match status" value="1"/>
</dbReference>
<feature type="transmembrane region" description="Helical" evidence="6">
    <location>
        <begin position="189"/>
        <end position="210"/>
    </location>
</feature>
<name>F4H422_CELFA</name>
<dbReference type="PANTHER" id="PTHR43229">
    <property type="entry name" value="NODULATION PROTEIN J"/>
    <property type="match status" value="1"/>
</dbReference>
<dbReference type="InterPro" id="IPR051784">
    <property type="entry name" value="Nod_factor_ABC_transporter"/>
</dbReference>
<organism evidence="8 9">
    <name type="scientific">Cellulomonas fimi (strain ATCC 484 / DSM 20113 / JCM 1341 / CCUG 24087 / LMG 16345 / NBRC 15513 / NCIMB 8980 / NCTC 7547 / NRS-133)</name>
    <dbReference type="NCBI Taxonomy" id="590998"/>
    <lineage>
        <taxon>Bacteria</taxon>
        <taxon>Bacillati</taxon>
        <taxon>Actinomycetota</taxon>
        <taxon>Actinomycetes</taxon>
        <taxon>Micrococcales</taxon>
        <taxon>Cellulomonadaceae</taxon>
        <taxon>Cellulomonas</taxon>
    </lineage>
</organism>
<dbReference type="GO" id="GO:0043190">
    <property type="term" value="C:ATP-binding cassette (ABC) transporter complex"/>
    <property type="evidence" value="ECO:0007669"/>
    <property type="project" value="InterPro"/>
</dbReference>
<feature type="transmembrane region" description="Helical" evidence="6">
    <location>
        <begin position="44"/>
        <end position="66"/>
    </location>
</feature>
<keyword evidence="6" id="KW-0813">Transport</keyword>
<evidence type="ECO:0000256" key="2">
    <source>
        <dbReference type="ARBA" id="ARBA00022692"/>
    </source>
</evidence>
<keyword evidence="5" id="KW-0046">Antibiotic resistance</keyword>
<dbReference type="GO" id="GO:0140359">
    <property type="term" value="F:ABC-type transporter activity"/>
    <property type="evidence" value="ECO:0007669"/>
    <property type="project" value="InterPro"/>
</dbReference>
<comment type="similarity">
    <text evidence="6">Belongs to the ABC-2 integral membrane protein family.</text>
</comment>
<dbReference type="PANTHER" id="PTHR43229:SF3">
    <property type="entry name" value="ABC-TYPE MULTIDRUG TRANSPORT SYSTEM, PERMEASE COMPONENT"/>
    <property type="match status" value="1"/>
</dbReference>
<dbReference type="HOGENOM" id="CLU_039483_2_3_11"/>
<keyword evidence="2 6" id="KW-0812">Transmembrane</keyword>
<dbReference type="InterPro" id="IPR047817">
    <property type="entry name" value="ABC2_TM_bact-type"/>
</dbReference>
<keyword evidence="6" id="KW-1003">Cell membrane</keyword>
<comment type="subcellular location">
    <subcellularLocation>
        <location evidence="6">Cell membrane</location>
        <topology evidence="6">Multi-pass membrane protein</topology>
    </subcellularLocation>
    <subcellularLocation>
        <location evidence="1">Membrane</location>
        <topology evidence="1">Multi-pass membrane protein</topology>
    </subcellularLocation>
</comment>
<evidence type="ECO:0000256" key="1">
    <source>
        <dbReference type="ARBA" id="ARBA00004141"/>
    </source>
</evidence>
<gene>
    <name evidence="8" type="ordered locus">Celf_1239</name>
</gene>
<evidence type="ECO:0000313" key="8">
    <source>
        <dbReference type="EMBL" id="AEE45374.1"/>
    </source>
</evidence>
<protein>
    <recommendedName>
        <fullName evidence="6">Transport permease protein</fullName>
    </recommendedName>
</protein>
<keyword evidence="4 6" id="KW-0472">Membrane</keyword>
<dbReference type="PROSITE" id="PS51012">
    <property type="entry name" value="ABC_TM2"/>
    <property type="match status" value="1"/>
</dbReference>
<dbReference type="InterPro" id="IPR000412">
    <property type="entry name" value="ABC_2_transport"/>
</dbReference>
<sequence>MSTATLTTPPVTTPAAAPAVHRSWFGDVWLVMTRELRPVVREPFSVVFGLVQPLVFLALFGPLLVGSVGESGLSGADVWQWFVPSILVMTTLFGTSTTGSNLQYEMQTGAHERMLVTPLSRSSQLVGRSLKEMVPLTAQAVIVVLVMLPFGFRADPVGGVLGIAMLAVLGIGIGSLSYALAIAVRKQEWMFWVVQQTFLFPLLILSGMLLPLESGPQWMRVASAFDPLRWVVDAERALFAGDLGAAAVGWGWVAAAATAVVGLVVGVRTIVRSTD</sequence>
<dbReference type="AlphaFoldDB" id="F4H422"/>
<accession>F4H422</accession>